<feature type="region of interest" description="Disordered" evidence="8">
    <location>
        <begin position="1140"/>
        <end position="1195"/>
    </location>
</feature>
<feature type="region of interest" description="Disordered" evidence="8">
    <location>
        <begin position="870"/>
        <end position="920"/>
    </location>
</feature>
<sequence>MLAAAGVEENDNHAKQSLPNPSPHTALTAAQTPAASVQPSPFLPSLRVQIPTAFSLAATISQHQPPSTSPPSTSISGQPRSHQSTKAQPSSCTQPSSAAQPLLPHKSAAQLLLLQRTSPAPDAVKAQPSSASQPLLLLHPAPAAPSSYPALAAQPSPPAKALPTQLLSKGPAQSSVTVMADSLKEVAPAHTVPVLSPLYIGGKRKTRWILGKEPKPVESDPKFDEWVSDNYIILGWMFNSMEDRVYHMFMYHDTVHGLSVADYFGYLQTRWEELAQYEPLSDFPSDGAILNTSPLPSLYEAFAIVDGDERRRRLLPSLSESPIIVPDQRAFAASSGTHLYCQHCPSCGGRGGGRGRGTPWTGAIAEVESIPTDLPDFKQLQLQIAQLQSHLGLAPTFPSSGPTAAIVAETPTALHGPDFEIFAVDNPIPPRPLPILEPSPPTPTDSLPPIDSQNPSPCAHAPLSASSLESGMSSSLVSDPPPRYPTRGKVPLVSYSGMHQLHIFIFVLPVIHILYSFQWKLSIIMALSQTKRDITLPKIEGGLGIRNSKAWNKNLLSKTMWDIQAKKDTLWVHWVHQIYMKHANFWEYQIKHDDFPLIKQVIALREEIIATGRSQQAATHQINQWMANGELNSKLAYEYFRPKAIKVVAITVFFLLSVAFYAFFAPFLGKDIYEYVAIGVYSFLAIAVFLLYVRCTAIDPADPGILVEADKTSAYRSYNDTDLPGLFCCFLNWEDCRKDEHILRQQSGEDGFFCTLCHAEVRKFSKHCRSCDKCVDGFDHHCRLVFECGVGISVLVRCFVDQKAMAHQITEQLGEGFSRAPFATVVVLCTVVSFLAIVPLGELLFFHLILIQKGITTYEYVVAMRAQSEPPGPSVDGGDLPSFPSSPTSSADEIIPHLEPGRLPSTMDPDAPEKGKVPQRPVRISAWKLAKLDSNEAMKEGAKARASSSVLRPVSARHHTYDGDHLSSSSMSGRSSPTSTHQGFHNRNAKGGTSWVSPSKSLYPPSLASREDIETCAQSYSNLGSPHPTKNLSLSPLDQQPSSRDHFNLIFQSSADQSPCSVKASDGNETAESENLSQLPVRKNNLSAIESSRSSIFWDQEAGRFVSAATRSVGSAQVSGTELSWTGQSMLIGGPLMNEQVNRGQRNSSSVLAAPERGPTSSYYQQQGRLQRGGPLPVFVPSDSQQQNQFSSRLH</sequence>
<feature type="compositionally biased region" description="Polar residues" evidence="8">
    <location>
        <begin position="15"/>
        <end position="39"/>
    </location>
</feature>
<comment type="similarity">
    <text evidence="2">Belongs to the MLO family.</text>
</comment>
<evidence type="ECO:0000256" key="7">
    <source>
        <dbReference type="ARBA" id="ARBA00023265"/>
    </source>
</evidence>
<feature type="compositionally biased region" description="Low complexity" evidence="8">
    <location>
        <begin position="463"/>
        <end position="478"/>
    </location>
</feature>
<feature type="region of interest" description="Disordered" evidence="8">
    <location>
        <begin position="938"/>
        <end position="998"/>
    </location>
</feature>
<feature type="compositionally biased region" description="Low complexity" evidence="8">
    <location>
        <begin position="59"/>
        <end position="79"/>
    </location>
</feature>
<feature type="region of interest" description="Disordered" evidence="8">
    <location>
        <begin position="432"/>
        <end position="483"/>
    </location>
</feature>
<evidence type="ECO:0000256" key="2">
    <source>
        <dbReference type="ARBA" id="ARBA00006574"/>
    </source>
</evidence>
<dbReference type="Pfam" id="PF03094">
    <property type="entry name" value="Mlo"/>
    <property type="match status" value="1"/>
</dbReference>
<dbReference type="GO" id="GO:0016020">
    <property type="term" value="C:membrane"/>
    <property type="evidence" value="ECO:0007669"/>
    <property type="project" value="UniProtKB-SubCell"/>
</dbReference>
<dbReference type="GO" id="GO:0005783">
    <property type="term" value="C:endoplasmic reticulum"/>
    <property type="evidence" value="ECO:0007669"/>
    <property type="project" value="TreeGrafter"/>
</dbReference>
<dbReference type="GO" id="GO:0006952">
    <property type="term" value="P:defense response"/>
    <property type="evidence" value="ECO:0007669"/>
    <property type="project" value="UniProtKB-KW"/>
</dbReference>
<reference evidence="11" key="1">
    <citation type="submission" date="2019-07" db="EMBL/GenBank/DDBJ databases">
        <title>De Novo Assembly of kiwifruit Actinidia rufa.</title>
        <authorList>
            <person name="Sugita-Konishi S."/>
            <person name="Sato K."/>
            <person name="Mori E."/>
            <person name="Abe Y."/>
            <person name="Kisaki G."/>
            <person name="Hamano K."/>
            <person name="Suezawa K."/>
            <person name="Otani M."/>
            <person name="Fukuda T."/>
            <person name="Manabe T."/>
            <person name="Gomi K."/>
            <person name="Tabuchi M."/>
            <person name="Akimitsu K."/>
            <person name="Kataoka I."/>
        </authorList>
    </citation>
    <scope>NUCLEOTIDE SEQUENCE [LARGE SCALE GENOMIC DNA]</scope>
    <source>
        <strain evidence="11">cv. Fuchu</strain>
    </source>
</reference>
<dbReference type="InterPro" id="IPR004326">
    <property type="entry name" value="Mlo"/>
</dbReference>
<feature type="compositionally biased region" description="Low complexity" evidence="8">
    <location>
        <begin position="967"/>
        <end position="979"/>
    </location>
</feature>
<organism evidence="10 11">
    <name type="scientific">Actinidia rufa</name>
    <dbReference type="NCBI Taxonomy" id="165716"/>
    <lineage>
        <taxon>Eukaryota</taxon>
        <taxon>Viridiplantae</taxon>
        <taxon>Streptophyta</taxon>
        <taxon>Embryophyta</taxon>
        <taxon>Tracheophyta</taxon>
        <taxon>Spermatophyta</taxon>
        <taxon>Magnoliopsida</taxon>
        <taxon>eudicotyledons</taxon>
        <taxon>Gunneridae</taxon>
        <taxon>Pentapetalae</taxon>
        <taxon>asterids</taxon>
        <taxon>Ericales</taxon>
        <taxon>Actinidiaceae</taxon>
        <taxon>Actinidia</taxon>
    </lineage>
</organism>
<dbReference type="GO" id="GO:0019706">
    <property type="term" value="F:protein-cysteine S-palmitoyltransferase activity"/>
    <property type="evidence" value="ECO:0007669"/>
    <property type="project" value="TreeGrafter"/>
</dbReference>
<feature type="compositionally biased region" description="Polar residues" evidence="8">
    <location>
        <begin position="1182"/>
        <end position="1195"/>
    </location>
</feature>
<feature type="compositionally biased region" description="Polar residues" evidence="8">
    <location>
        <begin position="1067"/>
        <end position="1078"/>
    </location>
</feature>
<evidence type="ECO:0000256" key="8">
    <source>
        <dbReference type="SAM" id="MobiDB-lite"/>
    </source>
</evidence>
<dbReference type="EMBL" id="BJWL01000302">
    <property type="protein sequence ID" value="GFS38150.1"/>
    <property type="molecule type" value="Genomic_DNA"/>
</dbReference>
<keyword evidence="7" id="KW-0568">Pathogenesis-related protein</keyword>
<comment type="subcellular location">
    <subcellularLocation>
        <location evidence="1">Membrane</location>
        <topology evidence="1">Multi-pass membrane protein</topology>
    </subcellularLocation>
</comment>
<evidence type="ECO:0000256" key="9">
    <source>
        <dbReference type="SAM" id="Phobius"/>
    </source>
</evidence>
<feature type="compositionally biased region" description="Polar residues" evidence="8">
    <location>
        <begin position="1140"/>
        <end position="1151"/>
    </location>
</feature>
<accession>A0A7J0DM34</accession>
<comment type="caution">
    <text evidence="10">The sequence shown here is derived from an EMBL/GenBank/DDBJ whole genome shotgun (WGS) entry which is preliminary data.</text>
</comment>
<feature type="region of interest" description="Disordered" evidence="8">
    <location>
        <begin position="1"/>
        <end position="41"/>
    </location>
</feature>
<dbReference type="Proteomes" id="UP000585474">
    <property type="component" value="Unassembled WGS sequence"/>
</dbReference>
<dbReference type="PANTHER" id="PTHR22883:SF316">
    <property type="entry name" value="PROTEIN S-ACYLTRANSFERASE 21"/>
    <property type="match status" value="1"/>
</dbReference>
<feature type="compositionally biased region" description="Polar residues" evidence="8">
    <location>
        <begin position="1019"/>
        <end position="1031"/>
    </location>
</feature>
<dbReference type="OrthoDB" id="9909019at2759"/>
<feature type="compositionally biased region" description="Low complexity" evidence="8">
    <location>
        <begin position="1032"/>
        <end position="1042"/>
    </location>
</feature>
<feature type="region of interest" description="Disordered" evidence="8">
    <location>
        <begin position="1058"/>
        <end position="1078"/>
    </location>
</feature>
<feature type="transmembrane region" description="Helical" evidence="9">
    <location>
        <begin position="647"/>
        <end position="669"/>
    </location>
</feature>
<protein>
    <submittedName>
        <fullName evidence="10">DHHC-type zinc finger family protein</fullName>
    </submittedName>
</protein>
<keyword evidence="4" id="KW-0611">Plant defense</keyword>
<keyword evidence="11" id="KW-1185">Reference proteome</keyword>
<dbReference type="GO" id="GO:0005794">
    <property type="term" value="C:Golgi apparatus"/>
    <property type="evidence" value="ECO:0007669"/>
    <property type="project" value="TreeGrafter"/>
</dbReference>
<dbReference type="InterPro" id="IPR039859">
    <property type="entry name" value="PFA4/ZDH16/20/ERF2-like"/>
</dbReference>
<evidence type="ECO:0000256" key="6">
    <source>
        <dbReference type="ARBA" id="ARBA00023136"/>
    </source>
</evidence>
<keyword evidence="6 9" id="KW-0472">Membrane</keyword>
<evidence type="ECO:0000256" key="3">
    <source>
        <dbReference type="ARBA" id="ARBA00022692"/>
    </source>
</evidence>
<dbReference type="GO" id="GO:0006612">
    <property type="term" value="P:protein targeting to membrane"/>
    <property type="evidence" value="ECO:0007669"/>
    <property type="project" value="TreeGrafter"/>
</dbReference>
<name>A0A7J0DM34_9ERIC</name>
<gene>
    <name evidence="10" type="ORF">Acr_00g0055990</name>
</gene>
<feature type="transmembrane region" description="Helical" evidence="9">
    <location>
        <begin position="822"/>
        <end position="850"/>
    </location>
</feature>
<feature type="compositionally biased region" description="Low complexity" evidence="8">
    <location>
        <begin position="1161"/>
        <end position="1177"/>
    </location>
</feature>
<evidence type="ECO:0000313" key="10">
    <source>
        <dbReference type="EMBL" id="GFS38150.1"/>
    </source>
</evidence>
<dbReference type="AlphaFoldDB" id="A0A7J0DM34"/>
<evidence type="ECO:0000256" key="1">
    <source>
        <dbReference type="ARBA" id="ARBA00004141"/>
    </source>
</evidence>
<keyword evidence="3 9" id="KW-0812">Transmembrane</keyword>
<evidence type="ECO:0000256" key="4">
    <source>
        <dbReference type="ARBA" id="ARBA00022821"/>
    </source>
</evidence>
<feature type="region of interest" description="Disordered" evidence="8">
    <location>
        <begin position="57"/>
        <end position="100"/>
    </location>
</feature>
<feature type="compositionally biased region" description="Pro residues" evidence="8">
    <location>
        <begin position="432"/>
        <end position="443"/>
    </location>
</feature>
<evidence type="ECO:0000313" key="11">
    <source>
        <dbReference type="Proteomes" id="UP000585474"/>
    </source>
</evidence>
<proteinExistence type="inferred from homology"/>
<dbReference type="PANTHER" id="PTHR22883">
    <property type="entry name" value="ZINC FINGER DHHC DOMAIN CONTAINING PROTEIN"/>
    <property type="match status" value="1"/>
</dbReference>
<evidence type="ECO:0000256" key="5">
    <source>
        <dbReference type="ARBA" id="ARBA00022989"/>
    </source>
</evidence>
<feature type="transmembrane region" description="Helical" evidence="9">
    <location>
        <begin position="492"/>
        <end position="515"/>
    </location>
</feature>
<keyword evidence="5 9" id="KW-1133">Transmembrane helix</keyword>
<feature type="region of interest" description="Disordered" evidence="8">
    <location>
        <begin position="1019"/>
        <end position="1043"/>
    </location>
</feature>
<feature type="compositionally biased region" description="Polar residues" evidence="8">
    <location>
        <begin position="80"/>
        <end position="99"/>
    </location>
</feature>
<feature type="transmembrane region" description="Helical" evidence="9">
    <location>
        <begin position="675"/>
        <end position="693"/>
    </location>
</feature>
<dbReference type="PROSITE" id="PS50216">
    <property type="entry name" value="DHHC"/>
    <property type="match status" value="1"/>
</dbReference>